<evidence type="ECO:0000313" key="2">
    <source>
        <dbReference type="Proteomes" id="UP001500363"/>
    </source>
</evidence>
<accession>A0ABN2B2P6</accession>
<organism evidence="1 2">
    <name type="scientific">Kribbella lupini</name>
    <dbReference type="NCBI Taxonomy" id="291602"/>
    <lineage>
        <taxon>Bacteria</taxon>
        <taxon>Bacillati</taxon>
        <taxon>Actinomycetota</taxon>
        <taxon>Actinomycetes</taxon>
        <taxon>Propionibacteriales</taxon>
        <taxon>Kribbellaceae</taxon>
        <taxon>Kribbella</taxon>
    </lineage>
</organism>
<sequence>MKPKDNDARLWALMLDPLREAGHDQTAAELLSRRLVALVRRERDPQRRTYAPGDPLPDPAPAMLVDLDGAVWEHQDAGNCMYRMRKTSRAQYDETTEWEGVRLWPYLLEEVGPLTSTTTEGG</sequence>
<protein>
    <submittedName>
        <fullName evidence="1">Uncharacterized protein</fullName>
    </submittedName>
</protein>
<dbReference type="EMBL" id="BAAANC010000002">
    <property type="protein sequence ID" value="GAA1531104.1"/>
    <property type="molecule type" value="Genomic_DNA"/>
</dbReference>
<reference evidence="1 2" key="1">
    <citation type="journal article" date="2019" name="Int. J. Syst. Evol. Microbiol.">
        <title>The Global Catalogue of Microorganisms (GCM) 10K type strain sequencing project: providing services to taxonomists for standard genome sequencing and annotation.</title>
        <authorList>
            <consortium name="The Broad Institute Genomics Platform"/>
            <consortium name="The Broad Institute Genome Sequencing Center for Infectious Disease"/>
            <person name="Wu L."/>
            <person name="Ma J."/>
        </authorList>
    </citation>
    <scope>NUCLEOTIDE SEQUENCE [LARGE SCALE GENOMIC DNA]</scope>
    <source>
        <strain evidence="1 2">JCM 14303</strain>
    </source>
</reference>
<keyword evidence="2" id="KW-1185">Reference proteome</keyword>
<evidence type="ECO:0000313" key="1">
    <source>
        <dbReference type="EMBL" id="GAA1531104.1"/>
    </source>
</evidence>
<name>A0ABN2B2P6_9ACTN</name>
<dbReference type="Proteomes" id="UP001500363">
    <property type="component" value="Unassembled WGS sequence"/>
</dbReference>
<gene>
    <name evidence="1" type="ORF">GCM10009741_36500</name>
</gene>
<dbReference type="RefSeq" id="WP_344175396.1">
    <property type="nucleotide sequence ID" value="NZ_BAAANC010000002.1"/>
</dbReference>
<comment type="caution">
    <text evidence="1">The sequence shown here is derived from an EMBL/GenBank/DDBJ whole genome shotgun (WGS) entry which is preliminary data.</text>
</comment>
<proteinExistence type="predicted"/>